<name>A0ABW2C827_9PSEU</name>
<dbReference type="Proteomes" id="UP001596337">
    <property type="component" value="Unassembled WGS sequence"/>
</dbReference>
<reference evidence="2" key="1">
    <citation type="journal article" date="2019" name="Int. J. Syst. Evol. Microbiol.">
        <title>The Global Catalogue of Microorganisms (GCM) 10K type strain sequencing project: providing services to taxonomists for standard genome sequencing and annotation.</title>
        <authorList>
            <consortium name="The Broad Institute Genomics Platform"/>
            <consortium name="The Broad Institute Genome Sequencing Center for Infectious Disease"/>
            <person name="Wu L."/>
            <person name="Ma J."/>
        </authorList>
    </citation>
    <scope>NUCLEOTIDE SEQUENCE [LARGE SCALE GENOMIC DNA]</scope>
    <source>
        <strain evidence="2">KCTC 32255</strain>
    </source>
</reference>
<sequence>MRDSGTLYLLLDDQDRLKPGDKVTLTGYVDKDVMSYCMQGKPFRVLTVSKP</sequence>
<proteinExistence type="predicted"/>
<evidence type="ECO:0008006" key="3">
    <source>
        <dbReference type="Google" id="ProtNLM"/>
    </source>
</evidence>
<comment type="caution">
    <text evidence="1">The sequence shown here is derived from an EMBL/GenBank/DDBJ whole genome shotgun (WGS) entry which is preliminary data.</text>
</comment>
<keyword evidence="2" id="KW-1185">Reference proteome</keyword>
<accession>A0ABW2C827</accession>
<protein>
    <recommendedName>
        <fullName evidence="3">Lipoprotein</fullName>
    </recommendedName>
</protein>
<organism evidence="1 2">
    <name type="scientific">Haloechinothrix salitolerans</name>
    <dbReference type="NCBI Taxonomy" id="926830"/>
    <lineage>
        <taxon>Bacteria</taxon>
        <taxon>Bacillati</taxon>
        <taxon>Actinomycetota</taxon>
        <taxon>Actinomycetes</taxon>
        <taxon>Pseudonocardiales</taxon>
        <taxon>Pseudonocardiaceae</taxon>
        <taxon>Haloechinothrix</taxon>
    </lineage>
</organism>
<gene>
    <name evidence="1" type="ORF">ACFQGD_25350</name>
</gene>
<evidence type="ECO:0000313" key="1">
    <source>
        <dbReference type="EMBL" id="MFC6870465.1"/>
    </source>
</evidence>
<dbReference type="RefSeq" id="WP_345401728.1">
    <property type="nucleotide sequence ID" value="NZ_BAABLA010000107.1"/>
</dbReference>
<dbReference type="EMBL" id="JBHSXX010000001">
    <property type="protein sequence ID" value="MFC6870465.1"/>
    <property type="molecule type" value="Genomic_DNA"/>
</dbReference>
<evidence type="ECO:0000313" key="2">
    <source>
        <dbReference type="Proteomes" id="UP001596337"/>
    </source>
</evidence>